<evidence type="ECO:0000256" key="2">
    <source>
        <dbReference type="SAM" id="MobiDB-lite"/>
    </source>
</evidence>
<name>A0AAE3MDW0_9BACT</name>
<accession>A0AAE3MDW0</accession>
<protein>
    <submittedName>
        <fullName evidence="3">Uncharacterized protein</fullName>
    </submittedName>
</protein>
<feature type="compositionally biased region" description="Basic and acidic residues" evidence="2">
    <location>
        <begin position="74"/>
        <end position="88"/>
    </location>
</feature>
<feature type="coiled-coil region" evidence="1">
    <location>
        <begin position="277"/>
        <end position="304"/>
    </location>
</feature>
<gene>
    <name evidence="3" type="ORF">OM074_08790</name>
</gene>
<dbReference type="EMBL" id="JAPDPI010000015">
    <property type="protein sequence ID" value="MCW3805724.1"/>
    <property type="molecule type" value="Genomic_DNA"/>
</dbReference>
<evidence type="ECO:0000313" key="3">
    <source>
        <dbReference type="EMBL" id="MCW3805724.1"/>
    </source>
</evidence>
<reference evidence="3" key="1">
    <citation type="submission" date="2022-10" db="EMBL/GenBank/DDBJ databases">
        <authorList>
            <person name="Yu W.X."/>
        </authorList>
    </citation>
    <scope>NUCLEOTIDE SEQUENCE</scope>
    <source>
        <strain evidence="3">D04</strain>
    </source>
</reference>
<keyword evidence="1" id="KW-0175">Coiled coil</keyword>
<feature type="region of interest" description="Disordered" evidence="2">
    <location>
        <begin position="61"/>
        <end position="93"/>
    </location>
</feature>
<dbReference type="AlphaFoldDB" id="A0AAE3MDW0"/>
<proteinExistence type="predicted"/>
<evidence type="ECO:0000313" key="4">
    <source>
        <dbReference type="Proteomes" id="UP001207408"/>
    </source>
</evidence>
<evidence type="ECO:0000256" key="1">
    <source>
        <dbReference type="SAM" id="Coils"/>
    </source>
</evidence>
<dbReference type="RefSeq" id="WP_301199090.1">
    <property type="nucleotide sequence ID" value="NZ_JAPDPI010000015.1"/>
</dbReference>
<keyword evidence="4" id="KW-1185">Reference proteome</keyword>
<organism evidence="3 4">
    <name type="scientific">Plebeiibacterium marinum</name>
    <dbReference type="NCBI Taxonomy" id="2992111"/>
    <lineage>
        <taxon>Bacteria</taxon>
        <taxon>Pseudomonadati</taxon>
        <taxon>Bacteroidota</taxon>
        <taxon>Bacteroidia</taxon>
        <taxon>Marinilabiliales</taxon>
        <taxon>Marinilabiliaceae</taxon>
        <taxon>Plebeiibacterium</taxon>
    </lineage>
</organism>
<dbReference type="Proteomes" id="UP001207408">
    <property type="component" value="Unassembled WGS sequence"/>
</dbReference>
<comment type="caution">
    <text evidence="3">The sequence shown here is derived from an EMBL/GenBank/DDBJ whole genome shotgun (WGS) entry which is preliminary data.</text>
</comment>
<sequence length="368" mass="43845">MKKTEFTRQEFYELVWKEPLSRLAKKYNISDNGLRKRCKKLNIPLPEVGYWQKLQYNKPVTRKKLPKDNPSGIEKIDLSDREEEHNPKDSPISRIKRLRKSYNQLNQDIFKVQSRLSNPDKLVAQAQKTLIKKETGSWSDGLVHTYYGEISIKVAPSNVSRALRFFNSLIKLLRLRGHDIKVRNDSTYAIVEGEEIAIAIREKLRIEKTVDKNNWNTNNYFPTDKLILKIGWIHVKEFMDGKNTLEEMLPDILAHLEYLGQKEKEDRIQREINWAKYEEQERLKKELEARKKQELDDVKLLFKESNSWHKSNILNNYINEIEKRAIETNSLTDELKNWLTWAKQKADWYNPLIRKEDEFLTDIDRLIF</sequence>